<dbReference type="EMBL" id="MU167605">
    <property type="protein sequence ID" value="KAG0139381.1"/>
    <property type="molecule type" value="Genomic_DNA"/>
</dbReference>
<name>A0A9P6N8V3_9BASI</name>
<reference evidence="1" key="1">
    <citation type="submission" date="2013-11" db="EMBL/GenBank/DDBJ databases">
        <title>Genome sequence of the fusiform rust pathogen reveals effectors for host alternation and coevolution with pine.</title>
        <authorList>
            <consortium name="DOE Joint Genome Institute"/>
            <person name="Smith K."/>
            <person name="Pendleton A."/>
            <person name="Kubisiak T."/>
            <person name="Anderson C."/>
            <person name="Salamov A."/>
            <person name="Aerts A."/>
            <person name="Riley R."/>
            <person name="Clum A."/>
            <person name="Lindquist E."/>
            <person name="Ence D."/>
            <person name="Campbell M."/>
            <person name="Kronenberg Z."/>
            <person name="Feau N."/>
            <person name="Dhillon B."/>
            <person name="Hamelin R."/>
            <person name="Burleigh J."/>
            <person name="Smith J."/>
            <person name="Yandell M."/>
            <person name="Nelson C."/>
            <person name="Grigoriev I."/>
            <person name="Davis J."/>
        </authorList>
    </citation>
    <scope>NUCLEOTIDE SEQUENCE</scope>
    <source>
        <strain evidence="1">G11</strain>
    </source>
</reference>
<organism evidence="1 2">
    <name type="scientific">Cronartium quercuum f. sp. fusiforme G11</name>
    <dbReference type="NCBI Taxonomy" id="708437"/>
    <lineage>
        <taxon>Eukaryota</taxon>
        <taxon>Fungi</taxon>
        <taxon>Dikarya</taxon>
        <taxon>Basidiomycota</taxon>
        <taxon>Pucciniomycotina</taxon>
        <taxon>Pucciniomycetes</taxon>
        <taxon>Pucciniales</taxon>
        <taxon>Coleosporiaceae</taxon>
        <taxon>Cronartium</taxon>
    </lineage>
</organism>
<sequence>MSSSLLRPAPFSQRGGFFHQLLIYTTRRPSSSVTSPSGCVPVDALCVPLHPIETPSLSRSCASPSSLSDVELIHLHQLAALKAPPIGSPEFSKLKSDLLAMFKVVDSVKTFLLGDTGSDDIQDSSAQELVFVKGKTQAVPWNELIEAQEAFIKSKAETIPGTRMRSQSRARSVEPTTITCSEAALVIGMAEPGVHLFKRKGIGHSPQKESLYYAVKRAREENA</sequence>
<gene>
    <name evidence="1" type="ORF">CROQUDRAFT_666575</name>
</gene>
<proteinExistence type="predicted"/>
<comment type="caution">
    <text evidence="1">The sequence shown here is derived from an EMBL/GenBank/DDBJ whole genome shotgun (WGS) entry which is preliminary data.</text>
</comment>
<protein>
    <submittedName>
        <fullName evidence="1">Uncharacterized protein</fullName>
    </submittedName>
</protein>
<keyword evidence="2" id="KW-1185">Reference proteome</keyword>
<evidence type="ECO:0000313" key="2">
    <source>
        <dbReference type="Proteomes" id="UP000886653"/>
    </source>
</evidence>
<dbReference type="Proteomes" id="UP000886653">
    <property type="component" value="Unassembled WGS sequence"/>
</dbReference>
<evidence type="ECO:0000313" key="1">
    <source>
        <dbReference type="EMBL" id="KAG0139381.1"/>
    </source>
</evidence>
<dbReference type="OrthoDB" id="2498616at2759"/>
<dbReference type="AlphaFoldDB" id="A0A9P6N8V3"/>
<accession>A0A9P6N8V3</accession>